<evidence type="ECO:0000313" key="2">
    <source>
        <dbReference type="Proteomes" id="UP001057402"/>
    </source>
</evidence>
<gene>
    <name evidence="1" type="ORF">MLD38_008563</name>
</gene>
<dbReference type="Proteomes" id="UP001057402">
    <property type="component" value="Chromosome 3"/>
</dbReference>
<accession>A0ACB9RZ06</accession>
<sequence length="735" mass="82748">MADTAGTIPQGSMTNSPTGNAAASMFDNFVRTQRESLRALFKRRRSNAGDVADSAKDFPFMSEIANSVVARCSRILDVPAAELCQRYEEEVPESIRQPPDYARIFIEFCSYKALSIAAKGPAYLSDKEFSRLTFDMMLAWEGPDAAIRSPNREPSSSKDEEDGDRDRWSLFISNSTRMAMEVDNQKTVTAEAFARIAPSCVPIADAIIAQNLFDALTASSSKRRLHFIVYDKYIRSLDKVYRVARNALGTSSSSLKLSEGEIVLDTDGTVPTMPVLQHIGISAWPGRLTLTNYAIYFESLGAGAHEKAARYDLATDIRQVIKPELTGPLGARLFDKAVMYKSAHMTEPVYFEFPEFRGSSRRDYWLSICREVLHAHRFSRKHNFRDIQQSEIIARAILGIFRCRASREAFNVSPTNYKTLLPYNLAECLPGGDMILEALLSRLELISIGNGREDALSPLSRRKKILKPVSLLALNQLGFSLIKPSNVDIEVTTTGDVLVGEINPLERAVKKSTSDIGSAEAAQATVEQVKVEGIDTNIVLMKELLFPAFALASWLEHLASWEDPLKSAIFLILVGFVIYRDWIRYVLPMVFGCLGLVMLMRRYFHRRLSLEAFRITPPPERNAVEQLLTLQDGLAQLEALLQAGNVFLLKIRALLFAVVPQDTERIALLLVIVAVAFAFMPLRYLALLAFVESYTRYIPSRRVSTERWLRRLREWWTRMPAAPVRLIKSDYKKNK</sequence>
<evidence type="ECO:0000313" key="1">
    <source>
        <dbReference type="EMBL" id="KAI4382623.1"/>
    </source>
</evidence>
<name>A0ACB9RZ06_9MYRT</name>
<organism evidence="1 2">
    <name type="scientific">Melastoma candidum</name>
    <dbReference type="NCBI Taxonomy" id="119954"/>
    <lineage>
        <taxon>Eukaryota</taxon>
        <taxon>Viridiplantae</taxon>
        <taxon>Streptophyta</taxon>
        <taxon>Embryophyta</taxon>
        <taxon>Tracheophyta</taxon>
        <taxon>Spermatophyta</taxon>
        <taxon>Magnoliopsida</taxon>
        <taxon>eudicotyledons</taxon>
        <taxon>Gunneridae</taxon>
        <taxon>Pentapetalae</taxon>
        <taxon>rosids</taxon>
        <taxon>malvids</taxon>
        <taxon>Myrtales</taxon>
        <taxon>Melastomataceae</taxon>
        <taxon>Melastomatoideae</taxon>
        <taxon>Melastomateae</taxon>
        <taxon>Melastoma</taxon>
    </lineage>
</organism>
<proteinExistence type="predicted"/>
<comment type="caution">
    <text evidence="1">The sequence shown here is derived from an EMBL/GenBank/DDBJ whole genome shotgun (WGS) entry which is preliminary data.</text>
</comment>
<reference evidence="2" key="1">
    <citation type="journal article" date="2023" name="Front. Plant Sci.">
        <title>Chromosomal-level genome assembly of Melastoma candidum provides insights into trichome evolution.</title>
        <authorList>
            <person name="Zhong Y."/>
            <person name="Wu W."/>
            <person name="Sun C."/>
            <person name="Zou P."/>
            <person name="Liu Y."/>
            <person name="Dai S."/>
            <person name="Zhou R."/>
        </authorList>
    </citation>
    <scope>NUCLEOTIDE SEQUENCE [LARGE SCALE GENOMIC DNA]</scope>
</reference>
<dbReference type="EMBL" id="CM042882">
    <property type="protein sequence ID" value="KAI4382623.1"/>
    <property type="molecule type" value="Genomic_DNA"/>
</dbReference>
<protein>
    <submittedName>
        <fullName evidence="1">Uncharacterized protein</fullName>
    </submittedName>
</protein>
<keyword evidence="2" id="KW-1185">Reference proteome</keyword>